<dbReference type="InterPro" id="IPR036188">
    <property type="entry name" value="FAD/NAD-bd_sf"/>
</dbReference>
<evidence type="ECO:0000313" key="2">
    <source>
        <dbReference type="EMBL" id="GAJ24830.1"/>
    </source>
</evidence>
<protein>
    <recommendedName>
        <fullName evidence="1">Amine oxidase domain-containing protein</fullName>
    </recommendedName>
</protein>
<accession>X1W348</accession>
<proteinExistence type="predicted"/>
<organism evidence="2">
    <name type="scientific">marine sediment metagenome</name>
    <dbReference type="NCBI Taxonomy" id="412755"/>
    <lineage>
        <taxon>unclassified sequences</taxon>
        <taxon>metagenomes</taxon>
        <taxon>ecological metagenomes</taxon>
    </lineage>
</organism>
<dbReference type="InterPro" id="IPR002937">
    <property type="entry name" value="Amino_oxidase"/>
</dbReference>
<sequence>YPAGGSLNFVLRILNKYQKLGGTLSAGKRVKKILIEDGKAVGVELDDGTIHRSDYVIAACDLHMVIYHMLDGKYIPEDIKNAFENWPLFKSLVQVSFGIKKEIKEKQMMTNYLVPAKIGATETDSYSISNYSYDPAMAPEGKTTIVIRFESPYEIWEHLEDNLYEKEKERIKEDAIMLLEKTYPGIKDFIEVVDVATPLTDIKYTGVYRAAYEGF</sequence>
<reference evidence="2" key="1">
    <citation type="journal article" date="2014" name="Front. Microbiol.">
        <title>High frequency of phylogenetically diverse reductive dehalogenase-homologous genes in deep subseafloor sedimentary metagenomes.</title>
        <authorList>
            <person name="Kawai M."/>
            <person name="Futagami T."/>
            <person name="Toyoda A."/>
            <person name="Takaki Y."/>
            <person name="Nishi S."/>
            <person name="Hori S."/>
            <person name="Arai W."/>
            <person name="Tsubouchi T."/>
            <person name="Morono Y."/>
            <person name="Uchiyama I."/>
            <person name="Ito T."/>
            <person name="Fujiyama A."/>
            <person name="Inagaki F."/>
            <person name="Takami H."/>
        </authorList>
    </citation>
    <scope>NUCLEOTIDE SEQUENCE</scope>
    <source>
        <strain evidence="2">Expedition CK06-06</strain>
    </source>
</reference>
<dbReference type="Gene3D" id="3.50.50.60">
    <property type="entry name" value="FAD/NAD(P)-binding domain"/>
    <property type="match status" value="1"/>
</dbReference>
<dbReference type="GO" id="GO:0016491">
    <property type="term" value="F:oxidoreductase activity"/>
    <property type="evidence" value="ECO:0007669"/>
    <property type="project" value="InterPro"/>
</dbReference>
<feature type="domain" description="Amine oxidase" evidence="1">
    <location>
        <begin position="4"/>
        <end position="191"/>
    </location>
</feature>
<dbReference type="InterPro" id="IPR045892">
    <property type="entry name" value="CrtISO-like"/>
</dbReference>
<evidence type="ECO:0000259" key="1">
    <source>
        <dbReference type="Pfam" id="PF01593"/>
    </source>
</evidence>
<dbReference type="GO" id="GO:0016116">
    <property type="term" value="P:carotenoid metabolic process"/>
    <property type="evidence" value="ECO:0007669"/>
    <property type="project" value="InterPro"/>
</dbReference>
<dbReference type="PANTHER" id="PTHR46313:SF3">
    <property type="entry name" value="PROLYCOPENE ISOMERASE, CHLOROPLASTIC"/>
    <property type="match status" value="1"/>
</dbReference>
<comment type="caution">
    <text evidence="2">The sequence shown here is derived from an EMBL/GenBank/DDBJ whole genome shotgun (WGS) entry which is preliminary data.</text>
</comment>
<dbReference type="Pfam" id="PF01593">
    <property type="entry name" value="Amino_oxidase"/>
    <property type="match status" value="1"/>
</dbReference>
<dbReference type="AlphaFoldDB" id="X1W348"/>
<gene>
    <name evidence="2" type="ORF">S12H4_56228</name>
</gene>
<name>X1W348_9ZZZZ</name>
<dbReference type="PANTHER" id="PTHR46313">
    <property type="match status" value="1"/>
</dbReference>
<feature type="non-terminal residue" evidence="2">
    <location>
        <position position="1"/>
    </location>
</feature>
<feature type="non-terminal residue" evidence="2">
    <location>
        <position position="215"/>
    </location>
</feature>
<dbReference type="SUPFAM" id="SSF51905">
    <property type="entry name" value="FAD/NAD(P)-binding domain"/>
    <property type="match status" value="1"/>
</dbReference>
<dbReference type="EMBL" id="BARW01036176">
    <property type="protein sequence ID" value="GAJ24830.1"/>
    <property type="molecule type" value="Genomic_DNA"/>
</dbReference>